<dbReference type="PANTHER" id="PTHR42776:SF28">
    <property type="entry name" value="GLUTAMYL ENDOPEPTIDASE, CHLOROPLASTIC-RELATED"/>
    <property type="match status" value="1"/>
</dbReference>
<dbReference type="AlphaFoldDB" id="A0A0S2DDK6"/>
<evidence type="ECO:0000313" key="9">
    <source>
        <dbReference type="Proteomes" id="UP000061569"/>
    </source>
</evidence>
<keyword evidence="2" id="KW-0378">Hydrolase</keyword>
<dbReference type="InterPro" id="IPR011042">
    <property type="entry name" value="6-blade_b-propeller_TolB-like"/>
</dbReference>
<evidence type="ECO:0000256" key="4">
    <source>
        <dbReference type="ARBA" id="ARBA00022946"/>
    </source>
</evidence>
<reference evidence="8 9" key="1">
    <citation type="submission" date="2015-11" db="EMBL/GenBank/DDBJ databases">
        <title>Genome sequences of Lysobacter enzymogenes strain C3 and Lysobacter antibioticus ATCC 29479.</title>
        <authorList>
            <person name="Kobayashi D.Y."/>
        </authorList>
    </citation>
    <scope>NUCLEOTIDE SEQUENCE [LARGE SCALE GENOMIC DNA]</scope>
    <source>
        <strain evidence="8 9">C3</strain>
    </source>
</reference>
<feature type="domain" description="Peptidase S9 prolyl oligopeptidase catalytic" evidence="7">
    <location>
        <begin position="692"/>
        <end position="846"/>
    </location>
</feature>
<dbReference type="InterPro" id="IPR029058">
    <property type="entry name" value="AB_hydrolase_fold"/>
</dbReference>
<evidence type="ECO:0000256" key="6">
    <source>
        <dbReference type="SAM" id="SignalP"/>
    </source>
</evidence>
<dbReference type="GO" id="GO:0004177">
    <property type="term" value="F:aminopeptidase activity"/>
    <property type="evidence" value="ECO:0007669"/>
    <property type="project" value="UniProtKB-KW"/>
</dbReference>
<dbReference type="InterPro" id="IPR001375">
    <property type="entry name" value="Peptidase_S9_cat"/>
</dbReference>
<feature type="compositionally biased region" description="Basic and acidic residues" evidence="5">
    <location>
        <begin position="855"/>
        <end position="868"/>
    </location>
</feature>
<dbReference type="ESTHER" id="lysen-a0a0s2ddk6">
    <property type="family name" value="Glutamyl_Peptidase_S9"/>
</dbReference>
<accession>A0A0S2DDK6</accession>
<feature type="region of interest" description="Disordered" evidence="5">
    <location>
        <begin position="1"/>
        <end position="24"/>
    </location>
</feature>
<protein>
    <submittedName>
        <fullName evidence="8">Dipeptidyl aminopeptidase/acylaminoacyl peptidase</fullName>
    </submittedName>
</protein>
<feature type="region of interest" description="Disordered" evidence="5">
    <location>
        <begin position="848"/>
        <end position="874"/>
    </location>
</feature>
<keyword evidence="1" id="KW-0645">Protease</keyword>
<sequence length="874" mass="95439">MKPHARRSDRRPSTPAPGSRRPLPGLPLPGVLLLALMPCLAAQAAPAAKPAAAPAAANAAFGDGYQLPPKPLQAIVDAQRPPQMSLSPRRDWMALMRTPSLPGIEVVAQPELKLAGLRIHPRVRAASRFSFASGLELLEIASGKTVQIDGLPSPLSLASLEWSPDQRWLAFNRVDAASGANEVWLVELETRRARKLVAGLNTVAGRGYGWTPDSRRLLVRLQPEGQGDAPAGSGVPTGPATQETRAGGGVKQIRTYQDLLRNENDARQFEYYLRSQLAMVDLTGQVAKFGAPDLYTGVSVSPDGRHVLTTRLQRPFSYLVPASMFARRIDVLDGNGRFEHEVARLPLVDGLPTGNDAVPTGVREVEWRSDAPATLVWAEAQDGGDPARAVEIRDAVFMQAAPFDKPPQTLARLASRFEGAHWGSGELALIDEFWWKTRQVRQWRIAPDHGDRAPELIREGRSEDRYNDPGKPVSVRDAAGGERLLTSADGGSVYFIGEGASSEGDRPFLDRLDLADKRRTRLFHSQAPYFEQPLAVLDDAAKSVLTVRESPTEPANLQRRELGGDAAPVALTHFPHPTPQLRDIKKELIRYQRNDGVELTANLYLPAGYDAKRDGPLPMLMYAYPAEFKSAEAASQVTGSPYEFNAVSYWGPLPYLAMGYAVLDNPTMPIVGEGEREPNDTYIAQLTASAQAAIDEVVRRGVVDRNRVAVSGHSYGAFMTANLLAHTRLFKAGIARSGAYNRTLTPFGFQAEERNYWQAQSTYEAMSPFNFADKIKDPLLLIHGEQDNNSGTFPIQSERMYAAIKGLGGNARLVMLPNESHGYRARESILHMLAETNRWLETYVKNAKPGNAKGEGAKAESAKAEAGRGAKAAK</sequence>
<evidence type="ECO:0000313" key="8">
    <source>
        <dbReference type="EMBL" id="ALN56392.1"/>
    </source>
</evidence>
<keyword evidence="3" id="KW-0720">Serine protease</keyword>
<proteinExistence type="predicted"/>
<dbReference type="SUPFAM" id="SSF82171">
    <property type="entry name" value="DPP6 N-terminal domain-like"/>
    <property type="match status" value="1"/>
</dbReference>
<organism evidence="8 9">
    <name type="scientific">Lysobacter enzymogenes</name>
    <dbReference type="NCBI Taxonomy" id="69"/>
    <lineage>
        <taxon>Bacteria</taxon>
        <taxon>Pseudomonadati</taxon>
        <taxon>Pseudomonadota</taxon>
        <taxon>Gammaproteobacteria</taxon>
        <taxon>Lysobacterales</taxon>
        <taxon>Lysobacteraceae</taxon>
        <taxon>Lysobacter</taxon>
    </lineage>
</organism>
<evidence type="ECO:0000259" key="7">
    <source>
        <dbReference type="Pfam" id="PF00326"/>
    </source>
</evidence>
<dbReference type="GO" id="GO:0006508">
    <property type="term" value="P:proteolysis"/>
    <property type="evidence" value="ECO:0007669"/>
    <property type="project" value="UniProtKB-KW"/>
</dbReference>
<dbReference type="GO" id="GO:0004252">
    <property type="term" value="F:serine-type endopeptidase activity"/>
    <property type="evidence" value="ECO:0007669"/>
    <property type="project" value="TreeGrafter"/>
</dbReference>
<evidence type="ECO:0000256" key="1">
    <source>
        <dbReference type="ARBA" id="ARBA00022670"/>
    </source>
</evidence>
<dbReference type="Gene3D" id="2.120.10.30">
    <property type="entry name" value="TolB, C-terminal domain"/>
    <property type="match status" value="1"/>
</dbReference>
<name>A0A0S2DDK6_LYSEN</name>
<feature type="signal peptide" evidence="6">
    <location>
        <begin position="1"/>
        <end position="44"/>
    </location>
</feature>
<gene>
    <name evidence="8" type="ORF">GLE_1034</name>
</gene>
<dbReference type="PATRIC" id="fig|69.6.peg.1022"/>
<feature type="chain" id="PRO_5006595022" evidence="6">
    <location>
        <begin position="45"/>
        <end position="874"/>
    </location>
</feature>
<evidence type="ECO:0000256" key="2">
    <source>
        <dbReference type="ARBA" id="ARBA00022801"/>
    </source>
</evidence>
<dbReference type="Proteomes" id="UP000061569">
    <property type="component" value="Chromosome"/>
</dbReference>
<dbReference type="STRING" id="69.GLE_1034"/>
<dbReference type="SUPFAM" id="SSF53474">
    <property type="entry name" value="alpha/beta-Hydrolases"/>
    <property type="match status" value="1"/>
</dbReference>
<dbReference type="OrthoDB" id="6388416at2"/>
<evidence type="ECO:0000256" key="3">
    <source>
        <dbReference type="ARBA" id="ARBA00022825"/>
    </source>
</evidence>
<dbReference type="Pfam" id="PF00326">
    <property type="entry name" value="Peptidase_S9"/>
    <property type="match status" value="1"/>
</dbReference>
<dbReference type="EMBL" id="CP013140">
    <property type="protein sequence ID" value="ALN56392.1"/>
    <property type="molecule type" value="Genomic_DNA"/>
</dbReference>
<keyword evidence="8" id="KW-0031">Aminopeptidase</keyword>
<dbReference type="KEGG" id="lez:GLE_1034"/>
<feature type="region of interest" description="Disordered" evidence="5">
    <location>
        <begin position="224"/>
        <end position="248"/>
    </location>
</feature>
<dbReference type="Gene3D" id="3.40.50.1820">
    <property type="entry name" value="alpha/beta hydrolase"/>
    <property type="match status" value="1"/>
</dbReference>
<dbReference type="FunFam" id="3.40.50.1820:FF:000049">
    <property type="entry name" value="probable glutamyl endopeptidase, chloroplastic"/>
    <property type="match status" value="1"/>
</dbReference>
<dbReference type="PANTHER" id="PTHR42776">
    <property type="entry name" value="SERINE PEPTIDASE S9 FAMILY MEMBER"/>
    <property type="match status" value="1"/>
</dbReference>
<keyword evidence="4" id="KW-0809">Transit peptide</keyword>
<keyword evidence="6" id="KW-0732">Signal</keyword>
<evidence type="ECO:0000256" key="5">
    <source>
        <dbReference type="SAM" id="MobiDB-lite"/>
    </source>
</evidence>